<evidence type="ECO:0000256" key="6">
    <source>
        <dbReference type="ARBA" id="ARBA00022989"/>
    </source>
</evidence>
<dbReference type="PROSITE" id="PS50928">
    <property type="entry name" value="ABC_TM1"/>
    <property type="match status" value="1"/>
</dbReference>
<protein>
    <recommendedName>
        <fullName evidence="9">ABC transmembrane type-1 domain-containing protein</fullName>
    </recommendedName>
</protein>
<evidence type="ECO:0000256" key="3">
    <source>
        <dbReference type="ARBA" id="ARBA00022448"/>
    </source>
</evidence>
<feature type="domain" description="ABC transmembrane type-1" evidence="9">
    <location>
        <begin position="76"/>
        <end position="266"/>
    </location>
</feature>
<evidence type="ECO:0000256" key="8">
    <source>
        <dbReference type="RuleBase" id="RU363032"/>
    </source>
</evidence>
<keyword evidence="5 8" id="KW-0812">Transmembrane</keyword>
<dbReference type="Pfam" id="PF00528">
    <property type="entry name" value="BPD_transp_1"/>
    <property type="match status" value="1"/>
</dbReference>
<dbReference type="GO" id="GO:0005886">
    <property type="term" value="C:plasma membrane"/>
    <property type="evidence" value="ECO:0007669"/>
    <property type="project" value="UniProtKB-SubCell"/>
</dbReference>
<feature type="transmembrane region" description="Helical" evidence="8">
    <location>
        <begin position="247"/>
        <end position="269"/>
    </location>
</feature>
<keyword evidence="4" id="KW-1003">Cell membrane</keyword>
<evidence type="ECO:0000313" key="11">
    <source>
        <dbReference type="Proteomes" id="UP000027466"/>
    </source>
</evidence>
<gene>
    <name evidence="10" type="ORF">BG61_13365</name>
</gene>
<keyword evidence="7 8" id="KW-0472">Membrane</keyword>
<dbReference type="RefSeq" id="WP_035934174.1">
    <property type="nucleotide sequence ID" value="NZ_CADFFX010000002.1"/>
</dbReference>
<feature type="transmembrane region" description="Helical" evidence="8">
    <location>
        <begin position="82"/>
        <end position="102"/>
    </location>
</feature>
<proteinExistence type="inferred from homology"/>
<comment type="caution">
    <text evidence="10">The sequence shown here is derived from an EMBL/GenBank/DDBJ whole genome shotgun (WGS) entry which is preliminary data.</text>
</comment>
<comment type="similarity">
    <text evidence="2">Belongs to the binding-protein-dependent transport system permease family. CysTW subfamily.</text>
</comment>
<keyword evidence="11" id="KW-1185">Reference proteome</keyword>
<name>A0A069PNC8_9BURK</name>
<dbReference type="AlphaFoldDB" id="A0A069PNC8"/>
<dbReference type="InterPro" id="IPR000515">
    <property type="entry name" value="MetI-like"/>
</dbReference>
<dbReference type="Gene3D" id="1.10.3720.10">
    <property type="entry name" value="MetI-like"/>
    <property type="match status" value="1"/>
</dbReference>
<dbReference type="InterPro" id="IPR035906">
    <property type="entry name" value="MetI-like_sf"/>
</dbReference>
<dbReference type="InterPro" id="IPR051789">
    <property type="entry name" value="Bact_Polyamine_Transport"/>
</dbReference>
<evidence type="ECO:0000256" key="4">
    <source>
        <dbReference type="ARBA" id="ARBA00022475"/>
    </source>
</evidence>
<dbReference type="PANTHER" id="PTHR43848:SF2">
    <property type="entry name" value="PUTRESCINE TRANSPORT SYSTEM PERMEASE PROTEIN POTI"/>
    <property type="match status" value="1"/>
</dbReference>
<dbReference type="CDD" id="cd06261">
    <property type="entry name" value="TM_PBP2"/>
    <property type="match status" value="1"/>
</dbReference>
<dbReference type="STRING" id="60547.GCA_000751215_03738"/>
<evidence type="ECO:0000259" key="9">
    <source>
        <dbReference type="PROSITE" id="PS50928"/>
    </source>
</evidence>
<evidence type="ECO:0000256" key="2">
    <source>
        <dbReference type="ARBA" id="ARBA00007069"/>
    </source>
</evidence>
<dbReference type="PANTHER" id="PTHR43848">
    <property type="entry name" value="PUTRESCINE TRANSPORT SYSTEM PERMEASE PROTEIN POTI"/>
    <property type="match status" value="1"/>
</dbReference>
<keyword evidence="3 8" id="KW-0813">Transport</keyword>
<dbReference type="SUPFAM" id="SSF161098">
    <property type="entry name" value="MetI-like"/>
    <property type="match status" value="1"/>
</dbReference>
<keyword evidence="6 8" id="KW-1133">Transmembrane helix</keyword>
<dbReference type="Proteomes" id="UP000027466">
    <property type="component" value="Unassembled WGS sequence"/>
</dbReference>
<feature type="transmembrane region" description="Helical" evidence="8">
    <location>
        <begin position="190"/>
        <end position="212"/>
    </location>
</feature>
<dbReference type="EMBL" id="JFHC01000020">
    <property type="protein sequence ID" value="KDR42148.1"/>
    <property type="molecule type" value="Genomic_DNA"/>
</dbReference>
<organism evidence="10 11">
    <name type="scientific">Caballeronia glathei</name>
    <dbReference type="NCBI Taxonomy" id="60547"/>
    <lineage>
        <taxon>Bacteria</taxon>
        <taxon>Pseudomonadati</taxon>
        <taxon>Pseudomonadota</taxon>
        <taxon>Betaproteobacteria</taxon>
        <taxon>Burkholderiales</taxon>
        <taxon>Burkholderiaceae</taxon>
        <taxon>Caballeronia</taxon>
    </lineage>
</organism>
<dbReference type="GO" id="GO:0055085">
    <property type="term" value="P:transmembrane transport"/>
    <property type="evidence" value="ECO:0007669"/>
    <property type="project" value="InterPro"/>
</dbReference>
<feature type="transmembrane region" description="Helical" evidence="8">
    <location>
        <begin position="21"/>
        <end position="43"/>
    </location>
</feature>
<accession>A0A069PNC8</accession>
<evidence type="ECO:0000256" key="1">
    <source>
        <dbReference type="ARBA" id="ARBA00004651"/>
    </source>
</evidence>
<evidence type="ECO:0000256" key="7">
    <source>
        <dbReference type="ARBA" id="ARBA00023136"/>
    </source>
</evidence>
<reference evidence="10 11" key="1">
    <citation type="submission" date="2014-03" db="EMBL/GenBank/DDBJ databases">
        <title>Draft Genome Sequences of Four Burkholderia Strains.</title>
        <authorList>
            <person name="Liu X.Y."/>
            <person name="Li C.X."/>
            <person name="Xu J.H."/>
        </authorList>
    </citation>
    <scope>NUCLEOTIDE SEQUENCE [LARGE SCALE GENOMIC DNA]</scope>
    <source>
        <strain evidence="10 11">DSM 50014</strain>
    </source>
</reference>
<feature type="transmembrane region" description="Helical" evidence="8">
    <location>
        <begin position="145"/>
        <end position="164"/>
    </location>
</feature>
<sequence>MTAREYARTGWKEYATHASLRLWYAAAVVFLFAPIVAALVYSFNLGVLGNETATLTGWTLQWYPAAWNDLTLRHSIVSSLDVAFWSSLLSVVIGSALGYAIVRHPSGRVRHLLAALTYILLIVPESVIAVSLLLLYSVTRISLDTATLVTGITPMAIAVVALVVRARMLTLDRRVEDAAADLGSTRLKTLWFIVLPQLTPAVAAGGVMAYTFSFDNLVVSAFLSTPQVTTLPVYLYGSLQYGPSPTVYAAVSAVFMFTMLMLGLAAVLYRLARRPFAARIIP</sequence>
<evidence type="ECO:0000256" key="5">
    <source>
        <dbReference type="ARBA" id="ARBA00022692"/>
    </source>
</evidence>
<evidence type="ECO:0000313" key="10">
    <source>
        <dbReference type="EMBL" id="KDR42148.1"/>
    </source>
</evidence>
<feature type="transmembrane region" description="Helical" evidence="8">
    <location>
        <begin position="114"/>
        <end position="139"/>
    </location>
</feature>
<comment type="subcellular location">
    <subcellularLocation>
        <location evidence="1 8">Cell membrane</location>
        <topology evidence="1 8">Multi-pass membrane protein</topology>
    </subcellularLocation>
</comment>